<evidence type="ECO:0000313" key="4">
    <source>
        <dbReference type="Proteomes" id="UP000094801"/>
    </source>
</evidence>
<dbReference type="InterPro" id="IPR018564">
    <property type="entry name" value="Repl_chkpnt_MRC1_dom"/>
</dbReference>
<reference evidence="4" key="1">
    <citation type="submission" date="2016-04" db="EMBL/GenBank/DDBJ databases">
        <title>Comparative genomics of biotechnologically important yeasts.</title>
        <authorList>
            <consortium name="DOE Joint Genome Institute"/>
            <person name="Riley R."/>
            <person name="Haridas S."/>
            <person name="Wolfe K.H."/>
            <person name="Lopes M.R."/>
            <person name="Hittinger C.T."/>
            <person name="Goker M."/>
            <person name="Salamov A."/>
            <person name="Wisecaver J."/>
            <person name="Long T.M."/>
            <person name="Aerts A.L."/>
            <person name="Barry K."/>
            <person name="Choi C."/>
            <person name="Clum A."/>
            <person name="Coughlan A.Y."/>
            <person name="Deshpande S."/>
            <person name="Douglass A.P."/>
            <person name="Hanson S.J."/>
            <person name="Klenk H.-P."/>
            <person name="Labutti K."/>
            <person name="Lapidus A."/>
            <person name="Lindquist E."/>
            <person name="Lipzen A."/>
            <person name="Meier-Kolthoff J.P."/>
            <person name="Ohm R.A."/>
            <person name="Otillar R.P."/>
            <person name="Pangilinan J."/>
            <person name="Peng Y."/>
            <person name="Rokas A."/>
            <person name="Rosa C.A."/>
            <person name="Scheuner C."/>
            <person name="Sibirny A.A."/>
            <person name="Slot J.C."/>
            <person name="Stielow J.B."/>
            <person name="Sun H."/>
            <person name="Kurtzman C.P."/>
            <person name="Blackwell M."/>
            <person name="Grigoriev I.V."/>
            <person name="Jeffries T.W."/>
        </authorList>
    </citation>
    <scope>NUCLEOTIDE SEQUENCE [LARGE SCALE GENOMIC DNA]</scope>
    <source>
        <strain evidence="4">NRRL YB-2248</strain>
    </source>
</reference>
<feature type="compositionally biased region" description="Polar residues" evidence="1">
    <location>
        <begin position="170"/>
        <end position="190"/>
    </location>
</feature>
<dbReference type="Proteomes" id="UP000094801">
    <property type="component" value="Unassembled WGS sequence"/>
</dbReference>
<feature type="region of interest" description="Disordered" evidence="1">
    <location>
        <begin position="154"/>
        <end position="228"/>
    </location>
</feature>
<protein>
    <recommendedName>
        <fullName evidence="2">DNA replication checkpoint mediator MRC1 domain-containing protein</fullName>
    </recommendedName>
</protein>
<feature type="region of interest" description="Disordered" evidence="1">
    <location>
        <begin position="353"/>
        <end position="399"/>
    </location>
</feature>
<dbReference type="OrthoDB" id="3997523at2759"/>
<dbReference type="STRING" id="983967.A0A1E4SX23"/>
<feature type="region of interest" description="Disordered" evidence="1">
    <location>
        <begin position="730"/>
        <end position="843"/>
    </location>
</feature>
<feature type="domain" description="DNA replication checkpoint mediator MRC1" evidence="2">
    <location>
        <begin position="804"/>
        <end position="944"/>
    </location>
</feature>
<feature type="region of interest" description="Disordered" evidence="1">
    <location>
        <begin position="23"/>
        <end position="64"/>
    </location>
</feature>
<feature type="region of interest" description="Disordered" evidence="1">
    <location>
        <begin position="475"/>
        <end position="598"/>
    </location>
</feature>
<dbReference type="EMBL" id="KV453859">
    <property type="protein sequence ID" value="ODV84059.1"/>
    <property type="molecule type" value="Genomic_DNA"/>
</dbReference>
<sequence length="1199" mass="136656">MDFLNELDDLPVISRAKTFKKPIDEPNTKIQQSESNSSLNFKDFNIFKSSEQEQGTDEETDEEERKYIDKIPIESMDFKAIGALGSRLDLLQSVMKRLDKSRDGKPKTQTSENQEIATQPMPSQIETSESSTQPIVDAEQVSSIKETQVLVASSFTDTQQLPPTEEDQEIGSSTQQIASARISRTTQVIQSSDEEEEEKDKEMTTHKPTARIHNSALFVSDDESDADENLTTQKQIEDLFGDIDEEEDVTSALIENYKNMSREEKILARAQEKARARQEANKKKIADDAVGLEVQEKEVEPPRQKKHSRKNEKIQKMAEIIKHNELIKKAKHISEKRDVEKFAPNKLIDLFNKESDSEDEEDVFSNNSMVDTPGSSPKKSGITEEFKKPATPLQNKRQPIPIAGYQARLLQGSKDHVVLSDSDSDDDIEKLKSNTPKTTMFEIKHRFSKQKGLKTEMKTKTLKTILKEEKIKQSKEFMTQRKQNSKFSVEASKEDDEIVRLLQDEIDRNKKLKARDQEREARKAILLHAQTKTKAESDGDESEYSNYTGDDDEEDEQEEEEASDKEMEEDEDNNNSREADEPEISFDLGGRLQDTTGFKNMSLSDAFGQTLPQDKSMEGLEPAQVAIKLNARLNGKAEESFNDTTELSNHDTTSFFQNAVQVTDTTATDEALKFIEDDDEENAQADDEADEPTAFKKAILESQNFLPDTQVDGMSQDQFADVIRSTGYGDIAAEDEEEDDDEAIKPNRKKKILTKATQATEEYSDAPNEEEEEDEETRAARSRAMRESRKQDEERRRRKEAEFKKKGVNQMMENEAVESEDEWHGIGGNDGEGSDGENSDDERMLDDASNVMVDENEIRAELIKNDVQADDLMIKKIFKDLKTGAFRKRRAKEGAYELDLSDDEDNQIMKLYENRRIEYQRQQLLKNKDLKNLSKDEKSKAFYNTIVLDNKKSESFQFEEPIVSENDSEEDDHDDKDPFVSKRKINKIQEESDNEDEEEEVVIKPKKRKITREQVRSMISFLDEDNDRPDSINLDSDDDGFEEIREIKQNSRIKLSENPQPRRLLISKSTHKSINSKSVPDSVDCLATQQKAMDDDSDSDFDESLIDGGILASRARSITASFKTNGNKKFKMSVSGREYQEVNVTTSSKQVMNTRGAVTYLTNKSTVAIKSNKVSRIEEKLKSSRNNSLRGMFGSSGFQ</sequence>
<name>A0A1E4SX23_9ASCO</name>
<feature type="compositionally biased region" description="Basic and acidic residues" evidence="1">
    <location>
        <begin position="277"/>
        <end position="287"/>
    </location>
</feature>
<evidence type="ECO:0000259" key="2">
    <source>
        <dbReference type="Pfam" id="PF09444"/>
    </source>
</evidence>
<feature type="region of interest" description="Disordered" evidence="1">
    <location>
        <begin position="277"/>
        <end position="314"/>
    </location>
</feature>
<evidence type="ECO:0000313" key="3">
    <source>
        <dbReference type="EMBL" id="ODV84059.1"/>
    </source>
</evidence>
<gene>
    <name evidence="3" type="ORF">CANARDRAFT_29508</name>
</gene>
<dbReference type="Pfam" id="PF09444">
    <property type="entry name" value="MRC1"/>
    <property type="match status" value="1"/>
</dbReference>
<feature type="region of interest" description="Disordered" evidence="1">
    <location>
        <begin position="98"/>
        <end position="140"/>
    </location>
</feature>
<feature type="compositionally biased region" description="Basic and acidic residues" evidence="1">
    <location>
        <begin position="294"/>
        <end position="303"/>
    </location>
</feature>
<feature type="compositionally biased region" description="Acidic residues" evidence="1">
    <location>
        <begin position="732"/>
        <end position="742"/>
    </location>
</feature>
<feature type="compositionally biased region" description="Acidic residues" evidence="1">
    <location>
        <begin position="538"/>
        <end position="573"/>
    </location>
</feature>
<feature type="compositionally biased region" description="Acidic residues" evidence="1">
    <location>
        <begin position="762"/>
        <end position="776"/>
    </location>
</feature>
<feature type="compositionally biased region" description="Basic and acidic residues" evidence="1">
    <location>
        <begin position="784"/>
        <end position="805"/>
    </location>
</feature>
<feature type="compositionally biased region" description="Polar residues" evidence="1">
    <location>
        <begin position="107"/>
        <end position="140"/>
    </location>
</feature>
<dbReference type="AlphaFoldDB" id="A0A1E4SX23"/>
<accession>A0A1E4SX23</accession>
<feature type="compositionally biased region" description="Polar residues" evidence="1">
    <location>
        <begin position="364"/>
        <end position="378"/>
    </location>
</feature>
<feature type="compositionally biased region" description="Polar residues" evidence="1">
    <location>
        <begin position="28"/>
        <end position="40"/>
    </location>
</feature>
<evidence type="ECO:0000256" key="1">
    <source>
        <dbReference type="SAM" id="MobiDB-lite"/>
    </source>
</evidence>
<feature type="compositionally biased region" description="Basic and acidic residues" evidence="1">
    <location>
        <begin position="498"/>
        <end position="523"/>
    </location>
</feature>
<organism evidence="3 4">
    <name type="scientific">[Candida] arabinofermentans NRRL YB-2248</name>
    <dbReference type="NCBI Taxonomy" id="983967"/>
    <lineage>
        <taxon>Eukaryota</taxon>
        <taxon>Fungi</taxon>
        <taxon>Dikarya</taxon>
        <taxon>Ascomycota</taxon>
        <taxon>Saccharomycotina</taxon>
        <taxon>Pichiomycetes</taxon>
        <taxon>Pichiales</taxon>
        <taxon>Pichiaceae</taxon>
        <taxon>Ogataea</taxon>
        <taxon>Ogataea/Candida clade</taxon>
    </lineage>
</organism>
<keyword evidence="4" id="KW-1185">Reference proteome</keyword>
<proteinExistence type="predicted"/>